<gene>
    <name evidence="3" type="ORF">RJ640_002642</name>
</gene>
<feature type="compositionally biased region" description="Polar residues" evidence="1">
    <location>
        <begin position="7"/>
        <end position="24"/>
    </location>
</feature>
<protein>
    <recommendedName>
        <fullName evidence="2">Ethylene insensitive 3-like DNA-binding domain-containing protein</fullName>
    </recommendedName>
</protein>
<comment type="caution">
    <text evidence="3">The sequence shown here is derived from an EMBL/GenBank/DDBJ whole genome shotgun (WGS) entry which is preliminary data.</text>
</comment>
<dbReference type="EMBL" id="JAVXUO010001167">
    <property type="protein sequence ID" value="KAK2985358.1"/>
    <property type="molecule type" value="Genomic_DNA"/>
</dbReference>
<dbReference type="GO" id="GO:0005634">
    <property type="term" value="C:nucleus"/>
    <property type="evidence" value="ECO:0007669"/>
    <property type="project" value="InterPro"/>
</dbReference>
<keyword evidence="4" id="KW-1185">Reference proteome</keyword>
<dbReference type="PANTHER" id="PTHR33305">
    <property type="entry name" value="ETHYLENE INSENSITIVE 3-LIKE 2 PROTEIN"/>
    <property type="match status" value="1"/>
</dbReference>
<dbReference type="Proteomes" id="UP001187471">
    <property type="component" value="Unassembled WGS sequence"/>
</dbReference>
<feature type="non-terminal residue" evidence="3">
    <location>
        <position position="153"/>
    </location>
</feature>
<dbReference type="Pfam" id="PF04873">
    <property type="entry name" value="EIN3_DNA-bd"/>
    <property type="match status" value="1"/>
</dbReference>
<dbReference type="PANTHER" id="PTHR33305:SF53">
    <property type="entry name" value="ETHYLENE INSENSITIVE 3-LIKE 1 PROTEIN"/>
    <property type="match status" value="1"/>
</dbReference>
<feature type="region of interest" description="Disordered" evidence="1">
    <location>
        <begin position="1"/>
        <end position="24"/>
    </location>
</feature>
<name>A0AA88RG76_9ASTE</name>
<evidence type="ECO:0000313" key="3">
    <source>
        <dbReference type="EMBL" id="KAK2985358.1"/>
    </source>
</evidence>
<dbReference type="AlphaFoldDB" id="A0AA88RG76"/>
<evidence type="ECO:0000313" key="4">
    <source>
        <dbReference type="Proteomes" id="UP001187471"/>
    </source>
</evidence>
<organism evidence="3 4">
    <name type="scientific">Escallonia rubra</name>
    <dbReference type="NCBI Taxonomy" id="112253"/>
    <lineage>
        <taxon>Eukaryota</taxon>
        <taxon>Viridiplantae</taxon>
        <taxon>Streptophyta</taxon>
        <taxon>Embryophyta</taxon>
        <taxon>Tracheophyta</taxon>
        <taxon>Spermatophyta</taxon>
        <taxon>Magnoliopsida</taxon>
        <taxon>eudicotyledons</taxon>
        <taxon>Gunneridae</taxon>
        <taxon>Pentapetalae</taxon>
        <taxon>asterids</taxon>
        <taxon>campanulids</taxon>
        <taxon>Escalloniales</taxon>
        <taxon>Escalloniaceae</taxon>
        <taxon>Escallonia</taxon>
    </lineage>
</organism>
<dbReference type="GO" id="GO:0003700">
    <property type="term" value="F:DNA-binding transcription factor activity"/>
    <property type="evidence" value="ECO:0007669"/>
    <property type="project" value="InterPro"/>
</dbReference>
<feature type="domain" description="Ethylene insensitive 3-like DNA-binding" evidence="2">
    <location>
        <begin position="84"/>
        <end position="153"/>
    </location>
</feature>
<accession>A0AA88RG76</accession>
<evidence type="ECO:0000259" key="2">
    <source>
        <dbReference type="Pfam" id="PF04873"/>
    </source>
</evidence>
<evidence type="ECO:0000256" key="1">
    <source>
        <dbReference type="SAM" id="MobiDB-lite"/>
    </source>
</evidence>
<reference evidence="3" key="1">
    <citation type="submission" date="2022-12" db="EMBL/GenBank/DDBJ databases">
        <title>Draft genome assemblies for two species of Escallonia (Escalloniales).</title>
        <authorList>
            <person name="Chanderbali A."/>
            <person name="Dervinis C."/>
            <person name="Anghel I."/>
            <person name="Soltis D."/>
            <person name="Soltis P."/>
            <person name="Zapata F."/>
        </authorList>
    </citation>
    <scope>NUCLEOTIDE SEQUENCE</scope>
    <source>
        <strain evidence="3">UCBG92.1500</strain>
        <tissue evidence="3">Leaf</tissue>
    </source>
</reference>
<dbReference type="InterPro" id="IPR047091">
    <property type="entry name" value="EIN3-like_DNA-bd"/>
</dbReference>
<sequence length="153" mass="16863">VERDQSGAGQAYTSATSESSGNLSSCYSTNSNVNGGNFDFDWDWNVGLEGTWGTRGEEEDNTISWLWDNTVAQEDHIRFALFCKPVIGASDNLRAWWKEKVKFERNGLAAIAKYQADNSVPGKFEDCTAVASTPHTLQELQDTTLGSLLSARM</sequence>
<dbReference type="GO" id="GO:0003677">
    <property type="term" value="F:DNA binding"/>
    <property type="evidence" value="ECO:0007669"/>
    <property type="project" value="TreeGrafter"/>
</dbReference>
<proteinExistence type="predicted"/>
<dbReference type="InterPro" id="IPR006957">
    <property type="entry name" value="EIN3"/>
</dbReference>